<accession>A0A392NF99</accession>
<feature type="compositionally biased region" description="Polar residues" evidence="1">
    <location>
        <begin position="56"/>
        <end position="92"/>
    </location>
</feature>
<feature type="region of interest" description="Disordered" evidence="1">
    <location>
        <begin position="51"/>
        <end position="108"/>
    </location>
</feature>
<dbReference type="EMBL" id="LXQA010037841">
    <property type="protein sequence ID" value="MCH98527.1"/>
    <property type="molecule type" value="Genomic_DNA"/>
</dbReference>
<proteinExistence type="predicted"/>
<keyword evidence="3" id="KW-1185">Reference proteome</keyword>
<dbReference type="Proteomes" id="UP000265520">
    <property type="component" value="Unassembled WGS sequence"/>
</dbReference>
<evidence type="ECO:0000313" key="3">
    <source>
        <dbReference type="Proteomes" id="UP000265520"/>
    </source>
</evidence>
<evidence type="ECO:0000313" key="2">
    <source>
        <dbReference type="EMBL" id="MCH98527.1"/>
    </source>
</evidence>
<reference evidence="2 3" key="1">
    <citation type="journal article" date="2018" name="Front. Plant Sci.">
        <title>Red Clover (Trifolium pratense) and Zigzag Clover (T. medium) - A Picture of Genomic Similarities and Differences.</title>
        <authorList>
            <person name="Dluhosova J."/>
            <person name="Istvanek J."/>
            <person name="Nedelnik J."/>
            <person name="Repkova J."/>
        </authorList>
    </citation>
    <scope>NUCLEOTIDE SEQUENCE [LARGE SCALE GENOMIC DNA]</scope>
    <source>
        <strain evidence="3">cv. 10/8</strain>
        <tissue evidence="2">Leaf</tissue>
    </source>
</reference>
<evidence type="ECO:0000256" key="1">
    <source>
        <dbReference type="SAM" id="MobiDB-lite"/>
    </source>
</evidence>
<organism evidence="2 3">
    <name type="scientific">Trifolium medium</name>
    <dbReference type="NCBI Taxonomy" id="97028"/>
    <lineage>
        <taxon>Eukaryota</taxon>
        <taxon>Viridiplantae</taxon>
        <taxon>Streptophyta</taxon>
        <taxon>Embryophyta</taxon>
        <taxon>Tracheophyta</taxon>
        <taxon>Spermatophyta</taxon>
        <taxon>Magnoliopsida</taxon>
        <taxon>eudicotyledons</taxon>
        <taxon>Gunneridae</taxon>
        <taxon>Pentapetalae</taxon>
        <taxon>rosids</taxon>
        <taxon>fabids</taxon>
        <taxon>Fabales</taxon>
        <taxon>Fabaceae</taxon>
        <taxon>Papilionoideae</taxon>
        <taxon>50 kb inversion clade</taxon>
        <taxon>NPAAA clade</taxon>
        <taxon>Hologalegina</taxon>
        <taxon>IRL clade</taxon>
        <taxon>Trifolieae</taxon>
        <taxon>Trifolium</taxon>
    </lineage>
</organism>
<name>A0A392NF99_9FABA</name>
<sequence length="108" mass="12538">MSNERSTRTADVLQLDKETAYQKEIDVLKKKLVEKVSLDAKVKQVQEEAKYAGNYQKPNPYSNTYNPGWRNNPNLKWNQNSSQGNQHTQQPRKPSPLEESLNQFIKMS</sequence>
<dbReference type="AlphaFoldDB" id="A0A392NF99"/>
<comment type="caution">
    <text evidence="2">The sequence shown here is derived from an EMBL/GenBank/DDBJ whole genome shotgun (WGS) entry which is preliminary data.</text>
</comment>
<protein>
    <submittedName>
        <fullName evidence="2">Uncharacterized protein</fullName>
    </submittedName>
</protein>